<dbReference type="PANTHER" id="PTHR36718">
    <property type="entry name" value="OS05G0435400 PROTEIN"/>
    <property type="match status" value="1"/>
</dbReference>
<evidence type="ECO:0000313" key="2">
    <source>
        <dbReference type="EMBL" id="BCI60178.1"/>
    </source>
</evidence>
<sequence>MFFFGNFGINQKMEPIAKVTLSCPHCKKESVFQLYRDYDSFELFFIPVAKFHKHYQALCCNCSSLFALDPAVGNAWRQGHFVAIEVRHLRSLTEPDKDFCPRCGHPLQNDFLYCPQCGCSVGAPPSPAKE</sequence>
<evidence type="ECO:0000259" key="1">
    <source>
        <dbReference type="Pfam" id="PF17032"/>
    </source>
</evidence>
<keyword evidence="3" id="KW-1185">Reference proteome</keyword>
<evidence type="ECO:0000313" key="3">
    <source>
        <dbReference type="Proteomes" id="UP000593890"/>
    </source>
</evidence>
<dbReference type="PANTHER" id="PTHR36718:SF1">
    <property type="entry name" value="DOUBLE ZINC RIBBON PROTEIN MJ0416"/>
    <property type="match status" value="1"/>
</dbReference>
<gene>
    <name evidence="2" type="ORF">C12CBH8_08170</name>
</gene>
<dbReference type="InterPro" id="IPR031493">
    <property type="entry name" value="Zinc_ribbon_15"/>
</dbReference>
<dbReference type="Pfam" id="PF17032">
    <property type="entry name" value="Zn_ribbon_15"/>
    <property type="match status" value="1"/>
</dbReference>
<dbReference type="InterPro" id="IPR053281">
    <property type="entry name" value="Double_zinc_ribbon"/>
</dbReference>
<feature type="domain" description="Zinc-ribbon 15" evidence="1">
    <location>
        <begin position="22"/>
        <end position="118"/>
    </location>
</feature>
<reference evidence="3" key="1">
    <citation type="submission" date="2020-07" db="EMBL/GenBank/DDBJ databases">
        <title>Complete genome sequencing of Clostridia bacterium strain 12CBH8.</title>
        <authorList>
            <person name="Sakamoto M."/>
            <person name="Murakami T."/>
            <person name="Mori H."/>
        </authorList>
    </citation>
    <scope>NUCLEOTIDE SEQUENCE [LARGE SCALE GENOMIC DNA]</scope>
    <source>
        <strain evidence="3">12CBH8</strain>
    </source>
</reference>
<accession>A0A7I8D083</accession>
<dbReference type="AlphaFoldDB" id="A0A7I8D083"/>
<dbReference type="EMBL" id="AP023321">
    <property type="protein sequence ID" value="BCI60178.1"/>
    <property type="molecule type" value="Genomic_DNA"/>
</dbReference>
<dbReference type="Proteomes" id="UP000593890">
    <property type="component" value="Chromosome"/>
</dbReference>
<name>A0A7I8D083_9FIRM</name>
<organism evidence="2 3">
    <name type="scientific">Solibaculum mannosilyticum</name>
    <dbReference type="NCBI Taxonomy" id="2780922"/>
    <lineage>
        <taxon>Bacteria</taxon>
        <taxon>Bacillati</taxon>
        <taxon>Bacillota</taxon>
        <taxon>Clostridia</taxon>
        <taxon>Eubacteriales</taxon>
        <taxon>Oscillospiraceae</taxon>
        <taxon>Solibaculum</taxon>
    </lineage>
</organism>
<protein>
    <recommendedName>
        <fullName evidence="1">Zinc-ribbon 15 domain-containing protein</fullName>
    </recommendedName>
</protein>
<dbReference type="KEGG" id="sman:C12CBH8_08170"/>
<proteinExistence type="predicted"/>